<organism evidence="1 2">
    <name type="scientific">Leucogyrophana mollusca</name>
    <dbReference type="NCBI Taxonomy" id="85980"/>
    <lineage>
        <taxon>Eukaryota</taxon>
        <taxon>Fungi</taxon>
        <taxon>Dikarya</taxon>
        <taxon>Basidiomycota</taxon>
        <taxon>Agaricomycotina</taxon>
        <taxon>Agaricomycetes</taxon>
        <taxon>Agaricomycetidae</taxon>
        <taxon>Boletales</taxon>
        <taxon>Boletales incertae sedis</taxon>
        <taxon>Leucogyrophana</taxon>
    </lineage>
</organism>
<dbReference type="EMBL" id="MU266396">
    <property type="protein sequence ID" value="KAH7925712.1"/>
    <property type="molecule type" value="Genomic_DNA"/>
</dbReference>
<protein>
    <submittedName>
        <fullName evidence="1">Uncharacterized protein</fullName>
    </submittedName>
</protein>
<accession>A0ACB8BLH6</accession>
<comment type="caution">
    <text evidence="1">The sequence shown here is derived from an EMBL/GenBank/DDBJ whole genome shotgun (WGS) entry which is preliminary data.</text>
</comment>
<proteinExistence type="predicted"/>
<keyword evidence="2" id="KW-1185">Reference proteome</keyword>
<dbReference type="Proteomes" id="UP000790709">
    <property type="component" value="Unassembled WGS sequence"/>
</dbReference>
<gene>
    <name evidence="1" type="ORF">BV22DRAFT_1010683</name>
</gene>
<sequence length="79" mass="8564">MSDDILGTCCALTLVACCDVVSGACLDFASIRHQCTQNLCSCGRNARIEDIESASDEREPLVSQRKQPSPHPPMRSTSH</sequence>
<reference evidence="1" key="1">
    <citation type="journal article" date="2021" name="New Phytol.">
        <title>Evolutionary innovations through gain and loss of genes in the ectomycorrhizal Boletales.</title>
        <authorList>
            <person name="Wu G."/>
            <person name="Miyauchi S."/>
            <person name="Morin E."/>
            <person name="Kuo A."/>
            <person name="Drula E."/>
            <person name="Varga T."/>
            <person name="Kohler A."/>
            <person name="Feng B."/>
            <person name="Cao Y."/>
            <person name="Lipzen A."/>
            <person name="Daum C."/>
            <person name="Hundley H."/>
            <person name="Pangilinan J."/>
            <person name="Johnson J."/>
            <person name="Barry K."/>
            <person name="LaButti K."/>
            <person name="Ng V."/>
            <person name="Ahrendt S."/>
            <person name="Min B."/>
            <person name="Choi I.G."/>
            <person name="Park H."/>
            <person name="Plett J.M."/>
            <person name="Magnuson J."/>
            <person name="Spatafora J.W."/>
            <person name="Nagy L.G."/>
            <person name="Henrissat B."/>
            <person name="Grigoriev I.V."/>
            <person name="Yang Z.L."/>
            <person name="Xu J."/>
            <person name="Martin F.M."/>
        </authorList>
    </citation>
    <scope>NUCLEOTIDE SEQUENCE</scope>
    <source>
        <strain evidence="1">KUC20120723A-06</strain>
    </source>
</reference>
<evidence type="ECO:0000313" key="2">
    <source>
        <dbReference type="Proteomes" id="UP000790709"/>
    </source>
</evidence>
<evidence type="ECO:0000313" key="1">
    <source>
        <dbReference type="EMBL" id="KAH7925712.1"/>
    </source>
</evidence>
<name>A0ACB8BLH6_9AGAM</name>